<dbReference type="InParanoid" id="A0A059D2S6"/>
<evidence type="ECO:0000313" key="1">
    <source>
        <dbReference type="EMBL" id="KCW84500.1"/>
    </source>
</evidence>
<organism evidence="1">
    <name type="scientific">Eucalyptus grandis</name>
    <name type="common">Flooded gum</name>
    <dbReference type="NCBI Taxonomy" id="71139"/>
    <lineage>
        <taxon>Eukaryota</taxon>
        <taxon>Viridiplantae</taxon>
        <taxon>Streptophyta</taxon>
        <taxon>Embryophyta</taxon>
        <taxon>Tracheophyta</taxon>
        <taxon>Spermatophyta</taxon>
        <taxon>Magnoliopsida</taxon>
        <taxon>eudicotyledons</taxon>
        <taxon>Gunneridae</taxon>
        <taxon>Pentapetalae</taxon>
        <taxon>rosids</taxon>
        <taxon>malvids</taxon>
        <taxon>Myrtales</taxon>
        <taxon>Myrtaceae</taxon>
        <taxon>Myrtoideae</taxon>
        <taxon>Eucalypteae</taxon>
        <taxon>Eucalyptus</taxon>
    </lineage>
</organism>
<proteinExistence type="predicted"/>
<dbReference type="AlphaFoldDB" id="A0A059D2S6"/>
<sequence>MVLPRRIFIRVSGARNRSQNINYDSYLIFRPRDWTPKKFPKRYKSKDFSSFSKYFPLFFFLSKDKTFF</sequence>
<gene>
    <name evidence="1" type="ORF">EUGRSUZ_B01334</name>
</gene>
<protein>
    <submittedName>
        <fullName evidence="1">Uncharacterized protein</fullName>
    </submittedName>
</protein>
<dbReference type="Gramene" id="KCW84500">
    <property type="protein sequence ID" value="KCW84500"/>
    <property type="gene ID" value="EUGRSUZ_B01334"/>
</dbReference>
<dbReference type="EMBL" id="KK198754">
    <property type="protein sequence ID" value="KCW84500.1"/>
    <property type="molecule type" value="Genomic_DNA"/>
</dbReference>
<name>A0A059D2S6_EUCGR</name>
<accession>A0A059D2S6</accession>
<reference evidence="1" key="1">
    <citation type="submission" date="2013-07" db="EMBL/GenBank/DDBJ databases">
        <title>The genome of Eucalyptus grandis.</title>
        <authorList>
            <person name="Schmutz J."/>
            <person name="Hayes R."/>
            <person name="Myburg A."/>
            <person name="Tuskan G."/>
            <person name="Grattapaglia D."/>
            <person name="Rokhsar D.S."/>
        </authorList>
    </citation>
    <scope>NUCLEOTIDE SEQUENCE</scope>
    <source>
        <tissue evidence="1">Leaf extractions</tissue>
    </source>
</reference>